<dbReference type="Proteomes" id="UP000094472">
    <property type="component" value="Unassembled WGS sequence"/>
</dbReference>
<comment type="caution">
    <text evidence="3">The sequence shown here is derived from an EMBL/GenBank/DDBJ whole genome shotgun (WGS) entry which is preliminary data.</text>
</comment>
<evidence type="ECO:0000259" key="2">
    <source>
        <dbReference type="Pfam" id="PF07883"/>
    </source>
</evidence>
<dbReference type="InterPro" id="IPR013096">
    <property type="entry name" value="Cupin_2"/>
</dbReference>
<dbReference type="SUPFAM" id="SSF51182">
    <property type="entry name" value="RmlC-like cupins"/>
    <property type="match status" value="1"/>
</dbReference>
<evidence type="ECO:0000256" key="1">
    <source>
        <dbReference type="ARBA" id="ARBA00022723"/>
    </source>
</evidence>
<feature type="domain" description="Cupin type-2" evidence="2">
    <location>
        <begin position="51"/>
        <end position="122"/>
    </location>
</feature>
<reference evidence="3 4" key="1">
    <citation type="journal article" date="2016" name="Environ. Microbiol.">
        <title>New Methyloceanibacter diversity from North Sea sediments includes methanotroph containing solely the soluble methane monooxygenase.</title>
        <authorList>
            <person name="Vekeman B."/>
            <person name="Kerckhof F.M."/>
            <person name="Cremers G."/>
            <person name="de Vos P."/>
            <person name="Vandamme P."/>
            <person name="Boon N."/>
            <person name="Op den Camp H.J."/>
            <person name="Heylen K."/>
        </authorList>
    </citation>
    <scope>NUCLEOTIDE SEQUENCE [LARGE SCALE GENOMIC DNA]</scope>
    <source>
        <strain evidence="3 4">R-67175</strain>
    </source>
</reference>
<gene>
    <name evidence="3" type="ORF">AUC69_03155</name>
</gene>
<dbReference type="Gene3D" id="2.60.120.10">
    <property type="entry name" value="Jelly Rolls"/>
    <property type="match status" value="1"/>
</dbReference>
<dbReference type="OrthoDB" id="5290459at2"/>
<protein>
    <recommendedName>
        <fullName evidence="2">Cupin type-2 domain-containing protein</fullName>
    </recommendedName>
</protein>
<dbReference type="InterPro" id="IPR011051">
    <property type="entry name" value="RmlC_Cupin_sf"/>
</dbReference>
<name>A0A1E3VPI5_9HYPH</name>
<keyword evidence="1" id="KW-0479">Metal-binding</keyword>
<dbReference type="InterPro" id="IPR014710">
    <property type="entry name" value="RmlC-like_jellyroll"/>
</dbReference>
<dbReference type="STRING" id="1774969.AUC69_03155"/>
<keyword evidence="4" id="KW-1185">Reference proteome</keyword>
<dbReference type="Pfam" id="PF07883">
    <property type="entry name" value="Cupin_2"/>
    <property type="match status" value="1"/>
</dbReference>
<dbReference type="RefSeq" id="WP_069442796.1">
    <property type="nucleotide sequence ID" value="NZ_LPWF01000035.1"/>
</dbReference>
<evidence type="ECO:0000313" key="3">
    <source>
        <dbReference type="EMBL" id="ODR94856.1"/>
    </source>
</evidence>
<dbReference type="GO" id="GO:0046872">
    <property type="term" value="F:metal ion binding"/>
    <property type="evidence" value="ECO:0007669"/>
    <property type="project" value="UniProtKB-KW"/>
</dbReference>
<evidence type="ECO:0000313" key="4">
    <source>
        <dbReference type="Proteomes" id="UP000094472"/>
    </source>
</evidence>
<dbReference type="InterPro" id="IPR051610">
    <property type="entry name" value="GPI/OXD"/>
</dbReference>
<sequence>MSEEKRCWLDPEDVTPRKGSIYPAPFDAPVAGREKRALGDALGLTQFGVNLVTLPPGAWSSQRHWHANEDEFVYVVEGEVTLVTDAGEQILGPGMAAGFPAGRPDGHHLINRTKTPVIYLEVGTRAAVEQAQYSDIDMKARKDGGTFVFTHKNGDPYP</sequence>
<dbReference type="EMBL" id="LPWF01000035">
    <property type="protein sequence ID" value="ODR94856.1"/>
    <property type="molecule type" value="Genomic_DNA"/>
</dbReference>
<organism evidence="3 4">
    <name type="scientific">Methyloceanibacter superfactus</name>
    <dbReference type="NCBI Taxonomy" id="1774969"/>
    <lineage>
        <taxon>Bacteria</taxon>
        <taxon>Pseudomonadati</taxon>
        <taxon>Pseudomonadota</taxon>
        <taxon>Alphaproteobacteria</taxon>
        <taxon>Hyphomicrobiales</taxon>
        <taxon>Hyphomicrobiaceae</taxon>
        <taxon>Methyloceanibacter</taxon>
    </lineage>
</organism>
<dbReference type="AlphaFoldDB" id="A0A1E3VPI5"/>
<dbReference type="PANTHER" id="PTHR35848:SF9">
    <property type="entry name" value="SLL1358 PROTEIN"/>
    <property type="match status" value="1"/>
</dbReference>
<dbReference type="CDD" id="cd02224">
    <property type="entry name" value="cupin_SPO2919-like"/>
    <property type="match status" value="1"/>
</dbReference>
<proteinExistence type="predicted"/>
<accession>A0A1E3VPI5</accession>
<dbReference type="PANTHER" id="PTHR35848">
    <property type="entry name" value="OXALATE-BINDING PROTEIN"/>
    <property type="match status" value="1"/>
</dbReference>